<accession>A0A2H0NCA3</accession>
<name>A0A2H0NCA3_9BACT</name>
<sequence length="163" mass="19044">MSKQIIIVDKSDKIIGYRSSQGMNAKDIYRVSALWLTNSKGDILLARRALNKKHHPYKWGPAVVGTLEKGEDYDSNIVKEAEEEIGLKDIKFNKGPKKFNLSDYIHYTQWYTAVVDKDSEDFIIEPKEVAGVRWFTKKEIEEKLINEPDFFIPNLQHYFKLFK</sequence>
<evidence type="ECO:0000313" key="3">
    <source>
        <dbReference type="Proteomes" id="UP000230564"/>
    </source>
</evidence>
<dbReference type="Pfam" id="PF00293">
    <property type="entry name" value="NUDIX"/>
    <property type="match status" value="1"/>
</dbReference>
<dbReference type="EMBL" id="PCWQ01000012">
    <property type="protein sequence ID" value="PIR06521.1"/>
    <property type="molecule type" value="Genomic_DNA"/>
</dbReference>
<dbReference type="GO" id="GO:0003824">
    <property type="term" value="F:catalytic activity"/>
    <property type="evidence" value="ECO:0007669"/>
    <property type="project" value="UniProtKB-ARBA"/>
</dbReference>
<gene>
    <name evidence="2" type="ORF">COV55_03225</name>
</gene>
<dbReference type="Proteomes" id="UP000230564">
    <property type="component" value="Unassembled WGS sequence"/>
</dbReference>
<comment type="caution">
    <text evidence="2">The sequence shown here is derived from an EMBL/GenBank/DDBJ whole genome shotgun (WGS) entry which is preliminary data.</text>
</comment>
<dbReference type="Gene3D" id="3.90.79.10">
    <property type="entry name" value="Nucleoside Triphosphate Pyrophosphohydrolase"/>
    <property type="match status" value="1"/>
</dbReference>
<dbReference type="PANTHER" id="PTHR10885">
    <property type="entry name" value="ISOPENTENYL-DIPHOSPHATE DELTA-ISOMERASE"/>
    <property type="match status" value="1"/>
</dbReference>
<dbReference type="PANTHER" id="PTHR10885:SF0">
    <property type="entry name" value="ISOPENTENYL-DIPHOSPHATE DELTA-ISOMERASE"/>
    <property type="match status" value="1"/>
</dbReference>
<dbReference type="InterPro" id="IPR000086">
    <property type="entry name" value="NUDIX_hydrolase_dom"/>
</dbReference>
<dbReference type="PROSITE" id="PS51462">
    <property type="entry name" value="NUDIX"/>
    <property type="match status" value="1"/>
</dbReference>
<dbReference type="SUPFAM" id="SSF55811">
    <property type="entry name" value="Nudix"/>
    <property type="match status" value="1"/>
</dbReference>
<evidence type="ECO:0000259" key="1">
    <source>
        <dbReference type="PROSITE" id="PS51462"/>
    </source>
</evidence>
<reference evidence="2 3" key="1">
    <citation type="submission" date="2017-09" db="EMBL/GenBank/DDBJ databases">
        <title>Depth-based differentiation of microbial function through sediment-hosted aquifers and enrichment of novel symbionts in the deep terrestrial subsurface.</title>
        <authorList>
            <person name="Probst A.J."/>
            <person name="Ladd B."/>
            <person name="Jarett J.K."/>
            <person name="Geller-Mcgrath D.E."/>
            <person name="Sieber C.M."/>
            <person name="Emerson J.B."/>
            <person name="Anantharaman K."/>
            <person name="Thomas B.C."/>
            <person name="Malmstrom R."/>
            <person name="Stieglmeier M."/>
            <person name="Klingl A."/>
            <person name="Woyke T."/>
            <person name="Ryan C.M."/>
            <person name="Banfield J.F."/>
        </authorList>
    </citation>
    <scope>NUCLEOTIDE SEQUENCE [LARGE SCALE GENOMIC DNA]</scope>
    <source>
        <strain evidence="2">CG11_big_fil_rev_8_21_14_0_20_36_20</strain>
    </source>
</reference>
<evidence type="ECO:0000313" key="2">
    <source>
        <dbReference type="EMBL" id="PIR06521.1"/>
    </source>
</evidence>
<feature type="domain" description="Nudix hydrolase" evidence="1">
    <location>
        <begin position="27"/>
        <end position="157"/>
    </location>
</feature>
<dbReference type="InterPro" id="IPR015797">
    <property type="entry name" value="NUDIX_hydrolase-like_dom_sf"/>
</dbReference>
<proteinExistence type="predicted"/>
<dbReference type="AlphaFoldDB" id="A0A2H0NCA3"/>
<protein>
    <recommendedName>
        <fullName evidence="1">Nudix hydrolase domain-containing protein</fullName>
    </recommendedName>
</protein>
<organism evidence="2 3">
    <name type="scientific">Candidatus Komeilibacteria bacterium CG11_big_fil_rev_8_21_14_0_20_36_20</name>
    <dbReference type="NCBI Taxonomy" id="1974477"/>
    <lineage>
        <taxon>Bacteria</taxon>
        <taxon>Candidatus Komeiliibacteriota</taxon>
    </lineage>
</organism>